<evidence type="ECO:0000313" key="2">
    <source>
        <dbReference type="Proteomes" id="UP000094527"/>
    </source>
</evidence>
<reference evidence="1 2" key="1">
    <citation type="journal article" date="2016" name="Genome Biol. Evol.">
        <title>Gene Family Evolution Reflects Adaptation to Soil Environmental Stressors in the Genome of the Collembolan Orchesella cincta.</title>
        <authorList>
            <person name="Faddeeva-Vakhrusheva A."/>
            <person name="Derks M.F."/>
            <person name="Anvar S.Y."/>
            <person name="Agamennone V."/>
            <person name="Suring W."/>
            <person name="Smit S."/>
            <person name="van Straalen N.M."/>
            <person name="Roelofs D."/>
        </authorList>
    </citation>
    <scope>NUCLEOTIDE SEQUENCE [LARGE SCALE GENOMIC DNA]</scope>
    <source>
        <tissue evidence="1">Mixed pool</tissue>
    </source>
</reference>
<sequence length="110" mass="13216">MERFPNWNMKPCCIMFEQRWRKLIESPPYLGWEYPVPQRKTRNVENILFRRELTLLSTFTAFTTTNCTGKIQKPFARKGFLMKMENSKMTLDSNHLDLENEPVLESQLRQ</sequence>
<dbReference type="EMBL" id="LJIJ01008715">
    <property type="protein sequence ID" value="ODM71600.1"/>
    <property type="molecule type" value="Genomic_DNA"/>
</dbReference>
<comment type="caution">
    <text evidence="1">The sequence shown here is derived from an EMBL/GenBank/DDBJ whole genome shotgun (WGS) entry which is preliminary data.</text>
</comment>
<gene>
    <name evidence="1" type="ORF">Ocin01_20195</name>
</gene>
<dbReference type="AlphaFoldDB" id="A0A1D2M0K3"/>
<keyword evidence="2" id="KW-1185">Reference proteome</keyword>
<protein>
    <submittedName>
        <fullName evidence="1">Uncharacterized protein</fullName>
    </submittedName>
</protein>
<dbReference type="Proteomes" id="UP000094527">
    <property type="component" value="Unassembled WGS sequence"/>
</dbReference>
<proteinExistence type="predicted"/>
<evidence type="ECO:0000313" key="1">
    <source>
        <dbReference type="EMBL" id="ODM71600.1"/>
    </source>
</evidence>
<name>A0A1D2M0K3_ORCCI</name>
<accession>A0A1D2M0K3</accession>
<organism evidence="1 2">
    <name type="scientific">Orchesella cincta</name>
    <name type="common">Springtail</name>
    <name type="synonym">Podura cincta</name>
    <dbReference type="NCBI Taxonomy" id="48709"/>
    <lineage>
        <taxon>Eukaryota</taxon>
        <taxon>Metazoa</taxon>
        <taxon>Ecdysozoa</taxon>
        <taxon>Arthropoda</taxon>
        <taxon>Hexapoda</taxon>
        <taxon>Collembola</taxon>
        <taxon>Entomobryomorpha</taxon>
        <taxon>Entomobryoidea</taxon>
        <taxon>Orchesellidae</taxon>
        <taxon>Orchesellinae</taxon>
        <taxon>Orchesella</taxon>
    </lineage>
</organism>